<reference evidence="1 2" key="1">
    <citation type="submission" date="2014-04" db="EMBL/GenBank/DDBJ databases">
        <title>Evolutionary Origins and Diversification of the Mycorrhizal Mutualists.</title>
        <authorList>
            <consortium name="DOE Joint Genome Institute"/>
            <consortium name="Mycorrhizal Genomics Consortium"/>
            <person name="Kohler A."/>
            <person name="Kuo A."/>
            <person name="Nagy L.G."/>
            <person name="Floudas D."/>
            <person name="Copeland A."/>
            <person name="Barry K.W."/>
            <person name="Cichocki N."/>
            <person name="Veneault-Fourrey C."/>
            <person name="LaButti K."/>
            <person name="Lindquist E.A."/>
            <person name="Lipzen A."/>
            <person name="Lundell T."/>
            <person name="Morin E."/>
            <person name="Murat C."/>
            <person name="Riley R."/>
            <person name="Ohm R."/>
            <person name="Sun H."/>
            <person name="Tunlid A."/>
            <person name="Henrissat B."/>
            <person name="Grigoriev I.V."/>
            <person name="Hibbett D.S."/>
            <person name="Martin F."/>
        </authorList>
    </citation>
    <scope>NUCLEOTIDE SEQUENCE [LARGE SCALE GENOMIC DNA]</scope>
    <source>
        <strain evidence="1 2">Koide BX008</strain>
    </source>
</reference>
<evidence type="ECO:0000313" key="2">
    <source>
        <dbReference type="Proteomes" id="UP000054549"/>
    </source>
</evidence>
<dbReference type="InParanoid" id="A0A0C2WEW6"/>
<evidence type="ECO:0000313" key="1">
    <source>
        <dbReference type="EMBL" id="KIL55121.1"/>
    </source>
</evidence>
<proteinExistence type="predicted"/>
<dbReference type="Proteomes" id="UP000054549">
    <property type="component" value="Unassembled WGS sequence"/>
</dbReference>
<accession>A0A0C2WEW6</accession>
<sequence length="54" mass="6142">MIRIIQGALHGHWIHNWLQLERRRDMCTRLPPHARSLNAGSQYSSALSTVFGTG</sequence>
<organism evidence="1 2">
    <name type="scientific">Amanita muscaria (strain Koide BX008)</name>
    <dbReference type="NCBI Taxonomy" id="946122"/>
    <lineage>
        <taxon>Eukaryota</taxon>
        <taxon>Fungi</taxon>
        <taxon>Dikarya</taxon>
        <taxon>Basidiomycota</taxon>
        <taxon>Agaricomycotina</taxon>
        <taxon>Agaricomycetes</taxon>
        <taxon>Agaricomycetidae</taxon>
        <taxon>Agaricales</taxon>
        <taxon>Pluteineae</taxon>
        <taxon>Amanitaceae</taxon>
        <taxon>Amanita</taxon>
    </lineage>
</organism>
<dbReference type="HOGENOM" id="CLU_3049849_0_0_1"/>
<protein>
    <submittedName>
        <fullName evidence="1">Uncharacterized protein</fullName>
    </submittedName>
</protein>
<keyword evidence="2" id="KW-1185">Reference proteome</keyword>
<gene>
    <name evidence="1" type="ORF">M378DRAFT_173834</name>
</gene>
<name>A0A0C2WEW6_AMAMK</name>
<dbReference type="AlphaFoldDB" id="A0A0C2WEW6"/>
<dbReference type="EMBL" id="KN818564">
    <property type="protein sequence ID" value="KIL55121.1"/>
    <property type="molecule type" value="Genomic_DNA"/>
</dbReference>